<dbReference type="AlphaFoldDB" id="A0A3B0RW54"/>
<dbReference type="InterPro" id="IPR051450">
    <property type="entry name" value="Gfo/Idh/MocA_Oxidoreductases"/>
</dbReference>
<dbReference type="GO" id="GO:0000166">
    <property type="term" value="F:nucleotide binding"/>
    <property type="evidence" value="ECO:0007669"/>
    <property type="project" value="InterPro"/>
</dbReference>
<dbReference type="PANTHER" id="PTHR43377">
    <property type="entry name" value="BILIVERDIN REDUCTASE A"/>
    <property type="match status" value="1"/>
</dbReference>
<dbReference type="SUPFAM" id="SSF55347">
    <property type="entry name" value="Glyceraldehyde-3-phosphate dehydrogenase-like, C-terminal domain"/>
    <property type="match status" value="1"/>
</dbReference>
<dbReference type="Pfam" id="PF22725">
    <property type="entry name" value="GFO_IDH_MocA_C3"/>
    <property type="match status" value="1"/>
</dbReference>
<name>A0A3B0RW54_9ZZZZ</name>
<evidence type="ECO:0000313" key="3">
    <source>
        <dbReference type="EMBL" id="VAV92726.1"/>
    </source>
</evidence>
<dbReference type="Pfam" id="PF01408">
    <property type="entry name" value="GFO_IDH_MocA"/>
    <property type="match status" value="1"/>
</dbReference>
<feature type="domain" description="Gfo/Idh/MocA-like oxidoreductase N-terminal" evidence="1">
    <location>
        <begin position="5"/>
        <end position="120"/>
    </location>
</feature>
<dbReference type="EMBL" id="UOEC01000103">
    <property type="protein sequence ID" value="VAV92726.1"/>
    <property type="molecule type" value="Genomic_DNA"/>
</dbReference>
<feature type="domain" description="GFO/IDH/MocA-like oxidoreductase" evidence="2">
    <location>
        <begin position="128"/>
        <end position="236"/>
    </location>
</feature>
<evidence type="ECO:0000259" key="2">
    <source>
        <dbReference type="Pfam" id="PF22725"/>
    </source>
</evidence>
<proteinExistence type="predicted"/>
<sequence>MSNDISVAVIGCGYWGKNLVRKFHELGSLIAISDPDGDVQRKMTAEYGVVARSVDEILTDGKIDAVVIAAPAELHHELATKSFAAGKHVFVEKPIALTLEDAASMHDAALRAGKILMVGHLLQYHPAFLKLKELARSGTFGNLRYLYSRRLNIGKLRTHENVLWSFAPHDISMILALTGCEPDKVTGFAGNFLQESLCDFSTIQMEFSGGIKAHIEVSWLNPFKEQRLVVVGEKCMAVFDDQAPWAEKLKLYEHKAEIINGEPVLEPVAAKSVAIEPLEPLLNECKYFLEFVRKGETPYTDGHEAMAVLRVLRAGDVV</sequence>
<accession>A0A3B0RW54</accession>
<dbReference type="SUPFAM" id="SSF51735">
    <property type="entry name" value="NAD(P)-binding Rossmann-fold domains"/>
    <property type="match status" value="1"/>
</dbReference>
<gene>
    <name evidence="3" type="ORF">MNBD_ALPHA08-2231</name>
</gene>
<dbReference type="PANTHER" id="PTHR43377:SF6">
    <property type="entry name" value="GFO_IDH_MOCA-LIKE OXIDOREDUCTASE N-TERMINAL DOMAIN-CONTAINING PROTEIN"/>
    <property type="match status" value="1"/>
</dbReference>
<dbReference type="InterPro" id="IPR036291">
    <property type="entry name" value="NAD(P)-bd_dom_sf"/>
</dbReference>
<dbReference type="Gene3D" id="3.40.50.720">
    <property type="entry name" value="NAD(P)-binding Rossmann-like Domain"/>
    <property type="match status" value="1"/>
</dbReference>
<dbReference type="InterPro" id="IPR000683">
    <property type="entry name" value="Gfo/Idh/MocA-like_OxRdtase_N"/>
</dbReference>
<dbReference type="Gene3D" id="3.30.360.10">
    <property type="entry name" value="Dihydrodipicolinate Reductase, domain 2"/>
    <property type="match status" value="1"/>
</dbReference>
<organism evidence="3">
    <name type="scientific">hydrothermal vent metagenome</name>
    <dbReference type="NCBI Taxonomy" id="652676"/>
    <lineage>
        <taxon>unclassified sequences</taxon>
        <taxon>metagenomes</taxon>
        <taxon>ecological metagenomes</taxon>
    </lineage>
</organism>
<protein>
    <submittedName>
        <fullName evidence="3">Uncharacterized protein</fullName>
    </submittedName>
</protein>
<reference evidence="3" key="1">
    <citation type="submission" date="2018-06" db="EMBL/GenBank/DDBJ databases">
        <authorList>
            <person name="Zhirakovskaya E."/>
        </authorList>
    </citation>
    <scope>NUCLEOTIDE SEQUENCE</scope>
</reference>
<evidence type="ECO:0000259" key="1">
    <source>
        <dbReference type="Pfam" id="PF01408"/>
    </source>
</evidence>
<dbReference type="InterPro" id="IPR055170">
    <property type="entry name" value="GFO_IDH_MocA-like_dom"/>
</dbReference>